<keyword evidence="5 6" id="KW-0472">Membrane</keyword>
<dbReference type="RefSeq" id="WP_188490677.1">
    <property type="nucleotide sequence ID" value="NZ_BMCS01000002.1"/>
</dbReference>
<keyword evidence="9" id="KW-1185">Reference proteome</keyword>
<gene>
    <name evidence="8" type="ORF">GCM10007298_28890</name>
</gene>
<feature type="transmembrane region" description="Helical" evidence="6">
    <location>
        <begin position="124"/>
        <end position="146"/>
    </location>
</feature>
<keyword evidence="3 6" id="KW-0812">Transmembrane</keyword>
<sequence>MSFIDGLMARTPAPVQRLALRHHELIKFALVGGSTMIFDMAIFYSLSLSVLEQKPVVAKVIASTLATVLSYFLNREWAFKNRGGRQTHHEVLLFFVISGMGVILQAAPLFIANNLFDVRNHASVAQLVVIDFVLGYVIGNVLQLAFRFWALRKFAFPETQGHEDQEIEALATGQVTFDENKPASQSDSIS</sequence>
<dbReference type="Proteomes" id="UP000632454">
    <property type="component" value="Unassembled WGS sequence"/>
</dbReference>
<comment type="subcellular location">
    <subcellularLocation>
        <location evidence="1">Membrane</location>
        <topology evidence="1">Multi-pass membrane protein</topology>
    </subcellularLocation>
</comment>
<evidence type="ECO:0000313" key="8">
    <source>
        <dbReference type="EMBL" id="GGF31274.1"/>
    </source>
</evidence>
<evidence type="ECO:0000313" key="9">
    <source>
        <dbReference type="Proteomes" id="UP000632454"/>
    </source>
</evidence>
<comment type="similarity">
    <text evidence="2">Belongs to the GtrA family.</text>
</comment>
<feature type="transmembrane region" description="Helical" evidence="6">
    <location>
        <begin position="56"/>
        <end position="73"/>
    </location>
</feature>
<dbReference type="PANTHER" id="PTHR38459">
    <property type="entry name" value="PROPHAGE BACTOPRENOL-LINKED GLUCOSE TRANSLOCASE HOMOLOG"/>
    <property type="match status" value="1"/>
</dbReference>
<evidence type="ECO:0000259" key="7">
    <source>
        <dbReference type="Pfam" id="PF04138"/>
    </source>
</evidence>
<feature type="domain" description="GtrA/DPMS transmembrane" evidence="7">
    <location>
        <begin position="27"/>
        <end position="155"/>
    </location>
</feature>
<accession>A0ABQ1UZ15</accession>
<evidence type="ECO:0000256" key="4">
    <source>
        <dbReference type="ARBA" id="ARBA00022989"/>
    </source>
</evidence>
<comment type="caution">
    <text evidence="8">The sequence shown here is derived from an EMBL/GenBank/DDBJ whole genome shotgun (WGS) entry which is preliminary data.</text>
</comment>
<proteinExistence type="inferred from homology"/>
<protein>
    <submittedName>
        <fullName evidence="8">Membrane protein</fullName>
    </submittedName>
</protein>
<dbReference type="EMBL" id="BMCS01000002">
    <property type="protein sequence ID" value="GGF31274.1"/>
    <property type="molecule type" value="Genomic_DNA"/>
</dbReference>
<feature type="transmembrane region" description="Helical" evidence="6">
    <location>
        <begin position="25"/>
        <end position="44"/>
    </location>
</feature>
<evidence type="ECO:0000256" key="3">
    <source>
        <dbReference type="ARBA" id="ARBA00022692"/>
    </source>
</evidence>
<name>A0ABQ1UZ15_9NOCA</name>
<keyword evidence="4 6" id="KW-1133">Transmembrane helix</keyword>
<evidence type="ECO:0000256" key="6">
    <source>
        <dbReference type="SAM" id="Phobius"/>
    </source>
</evidence>
<feature type="transmembrane region" description="Helical" evidence="6">
    <location>
        <begin position="93"/>
        <end position="112"/>
    </location>
</feature>
<dbReference type="InterPro" id="IPR007267">
    <property type="entry name" value="GtrA_DPMS_TM"/>
</dbReference>
<evidence type="ECO:0000256" key="2">
    <source>
        <dbReference type="ARBA" id="ARBA00009399"/>
    </source>
</evidence>
<evidence type="ECO:0000256" key="5">
    <source>
        <dbReference type="ARBA" id="ARBA00023136"/>
    </source>
</evidence>
<evidence type="ECO:0000256" key="1">
    <source>
        <dbReference type="ARBA" id="ARBA00004141"/>
    </source>
</evidence>
<organism evidence="8 9">
    <name type="scientific">Williamsia phyllosphaerae</name>
    <dbReference type="NCBI Taxonomy" id="885042"/>
    <lineage>
        <taxon>Bacteria</taxon>
        <taxon>Bacillati</taxon>
        <taxon>Actinomycetota</taxon>
        <taxon>Actinomycetes</taxon>
        <taxon>Mycobacteriales</taxon>
        <taxon>Nocardiaceae</taxon>
        <taxon>Williamsia</taxon>
    </lineage>
</organism>
<dbReference type="PANTHER" id="PTHR38459:SF1">
    <property type="entry name" value="PROPHAGE BACTOPRENOL-LINKED GLUCOSE TRANSLOCASE HOMOLOG"/>
    <property type="match status" value="1"/>
</dbReference>
<dbReference type="InterPro" id="IPR051401">
    <property type="entry name" value="GtrA_CellWall_Glycosyl"/>
</dbReference>
<reference evidence="9" key="1">
    <citation type="journal article" date="2019" name="Int. J. Syst. Evol. Microbiol.">
        <title>The Global Catalogue of Microorganisms (GCM) 10K type strain sequencing project: providing services to taxonomists for standard genome sequencing and annotation.</title>
        <authorList>
            <consortium name="The Broad Institute Genomics Platform"/>
            <consortium name="The Broad Institute Genome Sequencing Center for Infectious Disease"/>
            <person name="Wu L."/>
            <person name="Ma J."/>
        </authorList>
    </citation>
    <scope>NUCLEOTIDE SEQUENCE [LARGE SCALE GENOMIC DNA]</scope>
    <source>
        <strain evidence="9">CCM 7855</strain>
    </source>
</reference>
<dbReference type="Pfam" id="PF04138">
    <property type="entry name" value="GtrA_DPMS_TM"/>
    <property type="match status" value="1"/>
</dbReference>